<organism evidence="3 4">
    <name type="scientific">Ferruginivarius sediminum</name>
    <dbReference type="NCBI Taxonomy" id="2661937"/>
    <lineage>
        <taxon>Bacteria</taxon>
        <taxon>Pseudomonadati</taxon>
        <taxon>Pseudomonadota</taxon>
        <taxon>Alphaproteobacteria</taxon>
        <taxon>Rhodospirillales</taxon>
        <taxon>Rhodospirillaceae</taxon>
        <taxon>Ferruginivarius</taxon>
    </lineage>
</organism>
<dbReference type="AlphaFoldDB" id="A0A369T5R4"/>
<dbReference type="SMART" id="SM00044">
    <property type="entry name" value="CYCc"/>
    <property type="match status" value="1"/>
</dbReference>
<keyword evidence="4" id="KW-1185">Reference proteome</keyword>
<dbReference type="InterPro" id="IPR029787">
    <property type="entry name" value="Nucleotide_cyclase"/>
</dbReference>
<dbReference type="GO" id="GO:0009190">
    <property type="term" value="P:cyclic nucleotide biosynthetic process"/>
    <property type="evidence" value="ECO:0007669"/>
    <property type="project" value="InterPro"/>
</dbReference>
<protein>
    <submittedName>
        <fullName evidence="3">CHASE2 domain-containing protein</fullName>
    </submittedName>
</protein>
<feature type="transmembrane region" description="Helical" evidence="1">
    <location>
        <begin position="375"/>
        <end position="393"/>
    </location>
</feature>
<dbReference type="GO" id="GO:0035556">
    <property type="term" value="P:intracellular signal transduction"/>
    <property type="evidence" value="ECO:0007669"/>
    <property type="project" value="InterPro"/>
</dbReference>
<comment type="caution">
    <text evidence="3">The sequence shown here is derived from an EMBL/GenBank/DDBJ whole genome shotgun (WGS) entry which is preliminary data.</text>
</comment>
<feature type="transmembrane region" description="Helical" evidence="1">
    <location>
        <begin position="400"/>
        <end position="420"/>
    </location>
</feature>
<dbReference type="RefSeq" id="WP_114583436.1">
    <property type="nucleotide sequence ID" value="NZ_QPMH01000022.1"/>
</dbReference>
<reference evidence="3 4" key="1">
    <citation type="submission" date="2018-07" db="EMBL/GenBank/DDBJ databases">
        <title>Venubactetium sediminum gen. nov., sp. nov., isolated from a marine solar saltern.</title>
        <authorList>
            <person name="Wang S."/>
        </authorList>
    </citation>
    <scope>NUCLEOTIDE SEQUENCE [LARGE SCALE GENOMIC DNA]</scope>
    <source>
        <strain evidence="3 4">WD2A32</strain>
    </source>
</reference>
<evidence type="ECO:0000313" key="4">
    <source>
        <dbReference type="Proteomes" id="UP000253941"/>
    </source>
</evidence>
<evidence type="ECO:0000256" key="1">
    <source>
        <dbReference type="SAM" id="Phobius"/>
    </source>
</evidence>
<dbReference type="PANTHER" id="PTHR43081:SF1">
    <property type="entry name" value="ADENYLATE CYCLASE, TERMINAL-DIFFERENTIATION SPECIFIC"/>
    <property type="match status" value="1"/>
</dbReference>
<keyword evidence="1" id="KW-1133">Transmembrane helix</keyword>
<dbReference type="SUPFAM" id="SSF55073">
    <property type="entry name" value="Nucleotide cyclase"/>
    <property type="match status" value="1"/>
</dbReference>
<feature type="domain" description="Guanylate cyclase" evidence="2">
    <location>
        <begin position="491"/>
        <end position="620"/>
    </location>
</feature>
<dbReference type="InterPro" id="IPR001054">
    <property type="entry name" value="A/G_cyclase"/>
</dbReference>
<accession>A0A369T5R4</accession>
<evidence type="ECO:0000313" key="3">
    <source>
        <dbReference type="EMBL" id="RDD60659.1"/>
    </source>
</evidence>
<dbReference type="PROSITE" id="PS50125">
    <property type="entry name" value="GUANYLATE_CYCLASE_2"/>
    <property type="match status" value="1"/>
</dbReference>
<dbReference type="InterPro" id="IPR050697">
    <property type="entry name" value="Adenylyl/Guanylyl_Cyclase_3/4"/>
</dbReference>
<dbReference type="GO" id="GO:0004016">
    <property type="term" value="F:adenylate cyclase activity"/>
    <property type="evidence" value="ECO:0007669"/>
    <property type="project" value="UniProtKB-ARBA"/>
</dbReference>
<proteinExistence type="predicted"/>
<dbReference type="InterPro" id="IPR007890">
    <property type="entry name" value="CHASE2"/>
</dbReference>
<sequence>MRSRFRLSNWLLALTVAVVVGVVGLVTAFSNPGGRFEETLGLAWLFELRGSGPAPENAVVVAVDGRRLPREPGSNCAAAPRPYPDRWPRSCHARLIDTLNRLGAEAIVYDVGFTEPGADGEDRRLADAIRSSGRVALLQPIEVDSVAGVSNISVERLRQPVSALKQAAAGAAPFPLPKVPVRVSQFWAFKPSLGDVPTLPALALQVRNVDLLPRFLELLAGAGLSGIPEATQASRANLEGLMRKLRRRLAGLEWLPGHLDAALTKDETPEHIQRRLRALSQLYTGPDSYYFNLYGPPDTVPTYRADRLLEGSEGPSPDLAGKVVFVGEARLAAADKDGFYTVFSQADGIDLSGVELAATAYGNLLDRSYVNPARPWLAVAILMGFGAVCGILAGLVPGVWVATAVLLVAAVHVGAALLIFAQDQLWLPVATPVVVQAPVAALLGLALQYARARRQRRNAARAVGYYVPPEVAENLVEGATPSRVSELRYGACLATDIEGYTRISQTMPPVELAGYMNGYFETLVSEIERQGGYACQTVADSVIGVWLGQPEEADVAARACVAALYLQQAVDAFNARRAGPVLRTRVGLHVGWMALGHVGGAGHFAYTVTGDTPNVASRLENTNKRLGTRILASASAFEGAEAECVGRYVGSFVPRGKSERIRVIEVLCRRDEAPEATLSLRRDFEAALSLYEAGDRAGAGERFKAILEEHPGDGPCHYYLRKCLPRHGSVAGDDGQRADTP</sequence>
<dbReference type="EMBL" id="QPMH01000022">
    <property type="protein sequence ID" value="RDD60659.1"/>
    <property type="molecule type" value="Genomic_DNA"/>
</dbReference>
<feature type="transmembrane region" description="Helical" evidence="1">
    <location>
        <begin position="426"/>
        <end position="447"/>
    </location>
</feature>
<dbReference type="Pfam" id="PF05226">
    <property type="entry name" value="CHASE2"/>
    <property type="match status" value="1"/>
</dbReference>
<gene>
    <name evidence="3" type="ORF">DRB17_17055</name>
</gene>
<keyword evidence="1" id="KW-0472">Membrane</keyword>
<dbReference type="CDD" id="cd07302">
    <property type="entry name" value="CHD"/>
    <property type="match status" value="1"/>
</dbReference>
<keyword evidence="1" id="KW-0812">Transmembrane</keyword>
<dbReference type="Gene3D" id="3.30.70.1230">
    <property type="entry name" value="Nucleotide cyclase"/>
    <property type="match status" value="1"/>
</dbReference>
<dbReference type="PANTHER" id="PTHR43081">
    <property type="entry name" value="ADENYLATE CYCLASE, TERMINAL-DIFFERENTIATION SPECIFIC-RELATED"/>
    <property type="match status" value="1"/>
</dbReference>
<evidence type="ECO:0000259" key="2">
    <source>
        <dbReference type="PROSITE" id="PS50125"/>
    </source>
</evidence>
<dbReference type="Proteomes" id="UP000253941">
    <property type="component" value="Unassembled WGS sequence"/>
</dbReference>
<dbReference type="Pfam" id="PF00211">
    <property type="entry name" value="Guanylate_cyc"/>
    <property type="match status" value="1"/>
</dbReference>
<name>A0A369T5R4_9PROT</name>
<dbReference type="SMART" id="SM01080">
    <property type="entry name" value="CHASE2"/>
    <property type="match status" value="1"/>
</dbReference>